<feature type="non-terminal residue" evidence="2">
    <location>
        <position position="1"/>
    </location>
</feature>
<dbReference type="AlphaFoldDB" id="A0A6L2N0Z8"/>
<feature type="region of interest" description="Disordered" evidence="1">
    <location>
        <begin position="38"/>
        <end position="66"/>
    </location>
</feature>
<evidence type="ECO:0000256" key="1">
    <source>
        <dbReference type="SAM" id="MobiDB-lite"/>
    </source>
</evidence>
<dbReference type="EMBL" id="BKCJ010007968">
    <property type="protein sequence ID" value="GEU79888.1"/>
    <property type="molecule type" value="Genomic_DNA"/>
</dbReference>
<evidence type="ECO:0000313" key="2">
    <source>
        <dbReference type="EMBL" id="GEU79888.1"/>
    </source>
</evidence>
<accession>A0A6L2N0Z8</accession>
<protein>
    <recommendedName>
        <fullName evidence="3">Nucleotide-binding alpha-beta plait domain-containing protein</fullName>
    </recommendedName>
</protein>
<organism evidence="2">
    <name type="scientific">Tanacetum cinerariifolium</name>
    <name type="common">Dalmatian daisy</name>
    <name type="synonym">Chrysanthemum cinerariifolium</name>
    <dbReference type="NCBI Taxonomy" id="118510"/>
    <lineage>
        <taxon>Eukaryota</taxon>
        <taxon>Viridiplantae</taxon>
        <taxon>Streptophyta</taxon>
        <taxon>Embryophyta</taxon>
        <taxon>Tracheophyta</taxon>
        <taxon>Spermatophyta</taxon>
        <taxon>Magnoliopsida</taxon>
        <taxon>eudicotyledons</taxon>
        <taxon>Gunneridae</taxon>
        <taxon>Pentapetalae</taxon>
        <taxon>asterids</taxon>
        <taxon>campanulids</taxon>
        <taxon>Asterales</taxon>
        <taxon>Asteraceae</taxon>
        <taxon>Asteroideae</taxon>
        <taxon>Anthemideae</taxon>
        <taxon>Anthemidinae</taxon>
        <taxon>Tanacetum</taxon>
    </lineage>
</organism>
<gene>
    <name evidence="2" type="ORF">Tci_051866</name>
</gene>
<sequence>LSPWTPHFEVQDRTVWIDMEGKVYVVRAKEVTGWVSDFGEENSDKSEDYSDNNSVGKKSWVKSKEGEIIPESVQNDAFIDNIAESKPINGDSRENQSDHYEYEKVEALRESTTPQDSKKVRNDQTFHQVLEESVNKSSGVSKTAHADSMAGPVKQRNGFSILERFQKFIDIGEAMGYKMKGAWGSEEKAVGKETLSFESG</sequence>
<reference evidence="2" key="1">
    <citation type="journal article" date="2019" name="Sci. Rep.">
        <title>Draft genome of Tanacetum cinerariifolium, the natural source of mosquito coil.</title>
        <authorList>
            <person name="Yamashiro T."/>
            <person name="Shiraishi A."/>
            <person name="Satake H."/>
            <person name="Nakayama K."/>
        </authorList>
    </citation>
    <scope>NUCLEOTIDE SEQUENCE</scope>
</reference>
<evidence type="ECO:0008006" key="3">
    <source>
        <dbReference type="Google" id="ProtNLM"/>
    </source>
</evidence>
<proteinExistence type="predicted"/>
<comment type="caution">
    <text evidence="2">The sequence shown here is derived from an EMBL/GenBank/DDBJ whole genome shotgun (WGS) entry which is preliminary data.</text>
</comment>
<name>A0A6L2N0Z8_TANCI</name>